<keyword evidence="2" id="KW-1185">Reference proteome</keyword>
<dbReference type="AlphaFoldDB" id="B1C770"/>
<dbReference type="EMBL" id="ABIL02000005">
    <property type="protein sequence ID" value="EDS72857.1"/>
    <property type="molecule type" value="Genomic_DNA"/>
</dbReference>
<evidence type="ECO:0000313" key="2">
    <source>
        <dbReference type="Proteomes" id="UP000005178"/>
    </source>
</evidence>
<reference evidence="1" key="1">
    <citation type="submission" date="2008-01" db="EMBL/GenBank/DDBJ databases">
        <authorList>
            <person name="Fulton L."/>
            <person name="Clifton S."/>
            <person name="Fulton B."/>
            <person name="Xu J."/>
            <person name="Minx P."/>
            <person name="Pepin K.H."/>
            <person name="Johnson M."/>
            <person name="Thiruvilangam P."/>
            <person name="Bhonagiri V."/>
            <person name="Nash W.E."/>
            <person name="Mardis E.R."/>
            <person name="Wilson R.K."/>
        </authorList>
    </citation>
    <scope>NUCLEOTIDE SEQUENCE [LARGE SCALE GENOMIC DNA]</scope>
    <source>
        <strain evidence="1">DSM 17244</strain>
    </source>
</reference>
<proteinExistence type="predicted"/>
<accession>B1C770</accession>
<sequence>MLIIKKYNVLFLYITHFLWHYYTNIAHMISLFKYDDYVTIYDSGFISINDM</sequence>
<gene>
    <name evidence="1" type="ORF">ANASTE_00570</name>
</gene>
<name>B1C770_9FIRM</name>
<dbReference type="Proteomes" id="UP000005178">
    <property type="component" value="Unassembled WGS sequence"/>
</dbReference>
<comment type="caution">
    <text evidence="1">The sequence shown here is derived from an EMBL/GenBank/DDBJ whole genome shotgun (WGS) entry which is preliminary data.</text>
</comment>
<dbReference type="STRING" id="445971.ANASTE_00570"/>
<reference evidence="1" key="2">
    <citation type="submission" date="2013-08" db="EMBL/GenBank/DDBJ databases">
        <title>Draft genome sequence of Anaerofustis stercorihominis (DSM 17244).</title>
        <authorList>
            <person name="Sudarsanam P."/>
            <person name="Ley R."/>
            <person name="Guruge J."/>
            <person name="Turnbaugh P.J."/>
            <person name="Mahowald M."/>
            <person name="Liep D."/>
            <person name="Gordon J."/>
        </authorList>
    </citation>
    <scope>NUCLEOTIDE SEQUENCE</scope>
    <source>
        <strain evidence="1">DSM 17244</strain>
    </source>
</reference>
<protein>
    <submittedName>
        <fullName evidence="1">Uncharacterized protein</fullName>
    </submittedName>
</protein>
<organism evidence="1 2">
    <name type="scientific">Anaerofustis stercorihominis DSM 17244</name>
    <dbReference type="NCBI Taxonomy" id="445971"/>
    <lineage>
        <taxon>Bacteria</taxon>
        <taxon>Bacillati</taxon>
        <taxon>Bacillota</taxon>
        <taxon>Clostridia</taxon>
        <taxon>Eubacteriales</taxon>
        <taxon>Eubacteriaceae</taxon>
        <taxon>Anaerofustis</taxon>
    </lineage>
</organism>
<evidence type="ECO:0000313" key="1">
    <source>
        <dbReference type="EMBL" id="EDS72857.1"/>
    </source>
</evidence>
<dbReference type="HOGENOM" id="CLU_3094953_0_0_9"/>